<dbReference type="GO" id="GO:0022857">
    <property type="term" value="F:transmembrane transporter activity"/>
    <property type="evidence" value="ECO:0007669"/>
    <property type="project" value="TreeGrafter"/>
</dbReference>
<evidence type="ECO:0000259" key="8">
    <source>
        <dbReference type="Pfam" id="PF12704"/>
    </source>
</evidence>
<proteinExistence type="predicted"/>
<evidence type="ECO:0000313" key="10">
    <source>
        <dbReference type="Proteomes" id="UP000501802"/>
    </source>
</evidence>
<keyword evidence="2" id="KW-1003">Cell membrane</keyword>
<dbReference type="InterPro" id="IPR003838">
    <property type="entry name" value="ABC3_permease_C"/>
</dbReference>
<feature type="transmembrane region" description="Helical" evidence="6">
    <location>
        <begin position="767"/>
        <end position="787"/>
    </location>
</feature>
<dbReference type="PANTHER" id="PTHR30572:SF18">
    <property type="entry name" value="ABC-TYPE MACROLIDE FAMILY EXPORT SYSTEM PERMEASE COMPONENT 2"/>
    <property type="match status" value="1"/>
</dbReference>
<evidence type="ECO:0000256" key="2">
    <source>
        <dbReference type="ARBA" id="ARBA00022475"/>
    </source>
</evidence>
<protein>
    <submittedName>
        <fullName evidence="9">FtsX-like permease family protein</fullName>
    </submittedName>
</protein>
<feature type="transmembrane region" description="Helical" evidence="6">
    <location>
        <begin position="334"/>
        <end position="359"/>
    </location>
</feature>
<keyword evidence="5 6" id="KW-0472">Membrane</keyword>
<feature type="transmembrane region" description="Helical" evidence="6">
    <location>
        <begin position="736"/>
        <end position="755"/>
    </location>
</feature>
<evidence type="ECO:0000256" key="6">
    <source>
        <dbReference type="SAM" id="Phobius"/>
    </source>
</evidence>
<feature type="domain" description="MacB-like periplasmic core" evidence="8">
    <location>
        <begin position="20"/>
        <end position="242"/>
    </location>
</feature>
<evidence type="ECO:0000313" key="9">
    <source>
        <dbReference type="EMBL" id="QIP12887.1"/>
    </source>
</evidence>
<reference evidence="9 10" key="1">
    <citation type="submission" date="2020-03" db="EMBL/GenBank/DDBJ databases">
        <authorList>
            <person name="Kim M.K."/>
        </authorList>
    </citation>
    <scope>NUCLEOTIDE SEQUENCE [LARGE SCALE GENOMIC DNA]</scope>
    <source>
        <strain evidence="9 10">BT328</strain>
    </source>
</reference>
<dbReference type="InterPro" id="IPR050250">
    <property type="entry name" value="Macrolide_Exporter_MacB"/>
</dbReference>
<feature type="domain" description="MacB-like periplasmic core" evidence="8">
    <location>
        <begin position="451"/>
        <end position="643"/>
    </location>
</feature>
<dbReference type="Proteomes" id="UP000501802">
    <property type="component" value="Chromosome"/>
</dbReference>
<feature type="transmembrane region" description="Helical" evidence="6">
    <location>
        <begin position="21"/>
        <end position="45"/>
    </location>
</feature>
<keyword evidence="3 6" id="KW-0812">Transmembrane</keyword>
<keyword evidence="4 6" id="KW-1133">Transmembrane helix</keyword>
<feature type="transmembrane region" description="Helical" evidence="6">
    <location>
        <begin position="388"/>
        <end position="409"/>
    </location>
</feature>
<dbReference type="PROSITE" id="PS51257">
    <property type="entry name" value="PROKAR_LIPOPROTEIN"/>
    <property type="match status" value="1"/>
</dbReference>
<dbReference type="KEGG" id="spib:G8759_09740"/>
<dbReference type="InterPro" id="IPR025857">
    <property type="entry name" value="MacB_PCD"/>
</dbReference>
<accession>A0A6G9AKA0</accession>
<feature type="domain" description="ABC3 transporter permease C-terminal" evidence="7">
    <location>
        <begin position="684"/>
        <end position="796"/>
    </location>
</feature>
<feature type="transmembrane region" description="Helical" evidence="6">
    <location>
        <begin position="677"/>
        <end position="705"/>
    </location>
</feature>
<dbReference type="Pfam" id="PF12704">
    <property type="entry name" value="MacB_PCD"/>
    <property type="match status" value="2"/>
</dbReference>
<dbReference type="RefSeq" id="WP_167207427.1">
    <property type="nucleotide sequence ID" value="NZ_CP050063.1"/>
</dbReference>
<feature type="transmembrane region" description="Helical" evidence="6">
    <location>
        <begin position="437"/>
        <end position="458"/>
    </location>
</feature>
<comment type="subcellular location">
    <subcellularLocation>
        <location evidence="1">Cell membrane</location>
        <topology evidence="1">Multi-pass membrane protein</topology>
    </subcellularLocation>
</comment>
<name>A0A6G9AKA0_9BACT</name>
<evidence type="ECO:0000256" key="5">
    <source>
        <dbReference type="ARBA" id="ARBA00023136"/>
    </source>
</evidence>
<dbReference type="PANTHER" id="PTHR30572">
    <property type="entry name" value="MEMBRANE COMPONENT OF TRANSPORTER-RELATED"/>
    <property type="match status" value="1"/>
</dbReference>
<evidence type="ECO:0000256" key="4">
    <source>
        <dbReference type="ARBA" id="ARBA00022989"/>
    </source>
</evidence>
<dbReference type="Pfam" id="PF02687">
    <property type="entry name" value="FtsX"/>
    <property type="match status" value="2"/>
</dbReference>
<evidence type="ECO:0000256" key="1">
    <source>
        <dbReference type="ARBA" id="ARBA00004651"/>
    </source>
</evidence>
<gene>
    <name evidence="9" type="ORF">G8759_09740</name>
</gene>
<organism evidence="9 10">
    <name type="scientific">Spirosoma aureum</name>
    <dbReference type="NCBI Taxonomy" id="2692134"/>
    <lineage>
        <taxon>Bacteria</taxon>
        <taxon>Pseudomonadati</taxon>
        <taxon>Bacteroidota</taxon>
        <taxon>Cytophagia</taxon>
        <taxon>Cytophagales</taxon>
        <taxon>Cytophagaceae</taxon>
        <taxon>Spirosoma</taxon>
    </lineage>
</organism>
<dbReference type="EMBL" id="CP050063">
    <property type="protein sequence ID" value="QIP12887.1"/>
    <property type="molecule type" value="Genomic_DNA"/>
</dbReference>
<dbReference type="AlphaFoldDB" id="A0A6G9AKA0"/>
<keyword evidence="10" id="KW-1185">Reference proteome</keyword>
<evidence type="ECO:0000256" key="3">
    <source>
        <dbReference type="ARBA" id="ARBA00022692"/>
    </source>
</evidence>
<feature type="transmembrane region" description="Helical" evidence="6">
    <location>
        <begin position="287"/>
        <end position="313"/>
    </location>
</feature>
<sequence>MVRNYLKISLRNLWRNRKVSAISIAGLSIGLACGIVIFLLVSYMFSFDRYHAKADRTFWIVTDIRQDNVVPTDATPRPLGEVLRRDVPFVENAVRLENMFGRIISIPDGKGGYAKKFEESRNLCFTEPQFFDVFDTKWVSGNPATALSAPNTVVLSERYAEKYFGTADPIGKTVRFDNQTNLTVTGLVKNLPSNTKLRYDVFISYATIPALIGDRGKQAMQNWEGVSTLCFVTLREGTPVDRLTSVFPTIRQKYLNTVEAKKLDFHALTLDDLNHNPMYGGQAPRPILYALIIVGLFLVMAACINFINIATAHALKRSKEVGVRKVMGSSRRQLIGQFMTETTLVTLLAVVLALVLAYFCLPMLNNALAVLKTDLSIFDVFKPDSIRWFGSLLVGVILLAGFYPALVMARFNPVAALRAGYGQLTAKQVGSVSVRRGLVVMQFFITQLFIIGVVVMMAQVRHMQQTDMGFRKEAILTIPVPTSNPLKQDVLRNQLRQIAGVDQVALAAEPPASYRRIPVPFTFDTHTEPEKFPTAVKVGDKDFVPLFGIKLLAGRNFMNNDTTNSEALVNETMIKQLGLRSPAEVLGKQIKIWGGTKTVVGVVNDFHLSELREAIPPATILNYYRENHVAALKLNPANLTATVKAVEDNWNELFPEHVFKADFVDDLLNQFYLTERILLGLAQVFSLIAILIGCLGLYGLVAFMAEAKTKEIGVRKVLGASINELLWLFGREFGRLLLIGFVLAAPIGWLLMNGWLRGYVYHIQFGWWIFALTFGLVIVITVLTVGYESLKAALTNPAKSLRTE</sequence>
<dbReference type="GO" id="GO:0005886">
    <property type="term" value="C:plasma membrane"/>
    <property type="evidence" value="ECO:0007669"/>
    <property type="project" value="UniProtKB-SubCell"/>
</dbReference>
<evidence type="ECO:0000259" key="7">
    <source>
        <dbReference type="Pfam" id="PF02687"/>
    </source>
</evidence>
<feature type="domain" description="ABC3 transporter permease C-terminal" evidence="7">
    <location>
        <begin position="292"/>
        <end position="413"/>
    </location>
</feature>